<evidence type="ECO:0000313" key="1">
    <source>
        <dbReference type="EMBL" id="KAH3662031.1"/>
    </source>
</evidence>
<keyword evidence="2" id="KW-1185">Reference proteome</keyword>
<reference evidence="1" key="1">
    <citation type="journal article" date="2021" name="Open Biol.">
        <title>Shared evolutionary footprints suggest mitochondrial oxidative damage underlies multiple complex I losses in fungi.</title>
        <authorList>
            <person name="Schikora-Tamarit M.A."/>
            <person name="Marcet-Houben M."/>
            <person name="Nosek J."/>
            <person name="Gabaldon T."/>
        </authorList>
    </citation>
    <scope>NUCLEOTIDE SEQUENCE</scope>
    <source>
        <strain evidence="1">CBS6075</strain>
    </source>
</reference>
<dbReference type="RefSeq" id="XP_046059135.1">
    <property type="nucleotide sequence ID" value="XM_046207476.1"/>
</dbReference>
<accession>A0A9P8T1T8</accession>
<sequence>MNGCCCGIGSEDSVSSIFFKKFTKCVSSSWYFFLDLSVCNVSYILAVKVLDCLERVCKELLSFALDLNSLLFTKVGNPANFDAGFSAFLMPLPRTLVSFPSPTSTERCCNDVKLSFGLLSSTNAKVSLVLKLLPLTLTQL</sequence>
<dbReference type="AlphaFoldDB" id="A0A9P8T1T8"/>
<reference evidence="1" key="2">
    <citation type="submission" date="2021-01" db="EMBL/GenBank/DDBJ databases">
        <authorList>
            <person name="Schikora-Tamarit M.A."/>
        </authorList>
    </citation>
    <scope>NUCLEOTIDE SEQUENCE</scope>
    <source>
        <strain evidence="1">CBS6075</strain>
    </source>
</reference>
<proteinExistence type="predicted"/>
<organism evidence="1 2">
    <name type="scientific">Ogataea philodendri</name>
    <dbReference type="NCBI Taxonomy" id="1378263"/>
    <lineage>
        <taxon>Eukaryota</taxon>
        <taxon>Fungi</taxon>
        <taxon>Dikarya</taxon>
        <taxon>Ascomycota</taxon>
        <taxon>Saccharomycotina</taxon>
        <taxon>Pichiomycetes</taxon>
        <taxon>Pichiales</taxon>
        <taxon>Pichiaceae</taxon>
        <taxon>Ogataea</taxon>
    </lineage>
</organism>
<protein>
    <submittedName>
        <fullName evidence="1">Uncharacterized protein</fullName>
    </submittedName>
</protein>
<evidence type="ECO:0000313" key="2">
    <source>
        <dbReference type="Proteomes" id="UP000769157"/>
    </source>
</evidence>
<dbReference type="GeneID" id="70238176"/>
<dbReference type="EMBL" id="JAEUBE010000414">
    <property type="protein sequence ID" value="KAH3662031.1"/>
    <property type="molecule type" value="Genomic_DNA"/>
</dbReference>
<dbReference type="Proteomes" id="UP000769157">
    <property type="component" value="Unassembled WGS sequence"/>
</dbReference>
<gene>
    <name evidence="1" type="ORF">OGAPHI_006212</name>
</gene>
<name>A0A9P8T1T8_9ASCO</name>
<comment type="caution">
    <text evidence="1">The sequence shown here is derived from an EMBL/GenBank/DDBJ whole genome shotgun (WGS) entry which is preliminary data.</text>
</comment>